<protein>
    <submittedName>
        <fullName evidence="1">Uncharacterized protein</fullName>
    </submittedName>
</protein>
<reference evidence="1" key="1">
    <citation type="submission" date="2018-02" db="EMBL/GenBank/DDBJ databases">
        <title>Rhizophora mucronata_Transcriptome.</title>
        <authorList>
            <person name="Meera S.P."/>
            <person name="Sreeshan A."/>
            <person name="Augustine A."/>
        </authorList>
    </citation>
    <scope>NUCLEOTIDE SEQUENCE</scope>
    <source>
        <tissue evidence="1">Leaf</tissue>
    </source>
</reference>
<sequence length="35" mass="4061">MIFIGLKPKPWKFQVTVMLSSCQTRVNARSYLLGF</sequence>
<organism evidence="1">
    <name type="scientific">Rhizophora mucronata</name>
    <name type="common">Asiatic mangrove</name>
    <dbReference type="NCBI Taxonomy" id="61149"/>
    <lineage>
        <taxon>Eukaryota</taxon>
        <taxon>Viridiplantae</taxon>
        <taxon>Streptophyta</taxon>
        <taxon>Embryophyta</taxon>
        <taxon>Tracheophyta</taxon>
        <taxon>Spermatophyta</taxon>
        <taxon>Magnoliopsida</taxon>
        <taxon>eudicotyledons</taxon>
        <taxon>Gunneridae</taxon>
        <taxon>Pentapetalae</taxon>
        <taxon>rosids</taxon>
        <taxon>fabids</taxon>
        <taxon>Malpighiales</taxon>
        <taxon>Rhizophoraceae</taxon>
        <taxon>Rhizophora</taxon>
    </lineage>
</organism>
<name>A0A2P2PVK4_RHIMU</name>
<dbReference type="EMBL" id="GGEC01078287">
    <property type="protein sequence ID" value="MBX58771.1"/>
    <property type="molecule type" value="Transcribed_RNA"/>
</dbReference>
<accession>A0A2P2PVK4</accession>
<evidence type="ECO:0000313" key="1">
    <source>
        <dbReference type="EMBL" id="MBX58771.1"/>
    </source>
</evidence>
<dbReference type="AlphaFoldDB" id="A0A2P2PVK4"/>
<proteinExistence type="predicted"/>